<dbReference type="Proteomes" id="UP000255113">
    <property type="component" value="Unassembled WGS sequence"/>
</dbReference>
<name>A0A379BYP7_AVIGA</name>
<gene>
    <name evidence="1" type="primary">tfoX_2</name>
    <name evidence="1" type="ORF">NCTC11188_02350</name>
</gene>
<protein>
    <submittedName>
        <fullName evidence="1">DNA transformation protein TfoX</fullName>
    </submittedName>
</protein>
<proteinExistence type="predicted"/>
<dbReference type="EMBL" id="UGSQ01000006">
    <property type="protein sequence ID" value="SUB54088.1"/>
    <property type="molecule type" value="Genomic_DNA"/>
</dbReference>
<dbReference type="AlphaFoldDB" id="A0A379BYP7"/>
<evidence type="ECO:0000313" key="2">
    <source>
        <dbReference type="Proteomes" id="UP000255113"/>
    </source>
</evidence>
<organism evidence="1 2">
    <name type="scientific">Avibacterium gallinarum</name>
    <name type="common">Pasteurella gallinarum</name>
    <dbReference type="NCBI Taxonomy" id="755"/>
    <lineage>
        <taxon>Bacteria</taxon>
        <taxon>Pseudomonadati</taxon>
        <taxon>Pseudomonadota</taxon>
        <taxon>Gammaproteobacteria</taxon>
        <taxon>Pasteurellales</taxon>
        <taxon>Pasteurellaceae</taxon>
        <taxon>Avibacterium</taxon>
    </lineage>
</organism>
<reference evidence="1 2" key="1">
    <citation type="submission" date="2018-06" db="EMBL/GenBank/DDBJ databases">
        <authorList>
            <consortium name="Pathogen Informatics"/>
            <person name="Doyle S."/>
        </authorList>
    </citation>
    <scope>NUCLEOTIDE SEQUENCE [LARGE SCALE GENOMIC DNA]</scope>
    <source>
        <strain evidence="1 2">NCTC11188</strain>
    </source>
</reference>
<accession>A0A379BYP7</accession>
<sequence length="45" mass="5179">MSITNTLTFEIRKELSELIGDVSAKGVFNSYGIFPRKINVWFISR</sequence>
<evidence type="ECO:0000313" key="1">
    <source>
        <dbReference type="EMBL" id="SUB54088.1"/>
    </source>
</evidence>